<gene>
    <name evidence="4" type="ORF">SIL72_14260</name>
</gene>
<dbReference type="RefSeq" id="WP_143534062.1">
    <property type="nucleotide sequence ID" value="NZ_JAWXXX010000001.1"/>
</dbReference>
<dbReference type="GO" id="GO:0005524">
    <property type="term" value="F:ATP binding"/>
    <property type="evidence" value="ECO:0007669"/>
    <property type="project" value="UniProtKB-KW"/>
</dbReference>
<dbReference type="Gene3D" id="3.40.50.300">
    <property type="entry name" value="P-loop containing nucleotide triphosphate hydrolases"/>
    <property type="match status" value="1"/>
</dbReference>
<feature type="transmembrane region" description="Helical" evidence="2">
    <location>
        <begin position="28"/>
        <end position="49"/>
    </location>
</feature>
<feature type="compositionally biased region" description="Basic residues" evidence="1">
    <location>
        <begin position="1201"/>
        <end position="1211"/>
    </location>
</feature>
<feature type="domain" description="Helicase HerA central" evidence="3">
    <location>
        <begin position="590"/>
        <end position="699"/>
    </location>
</feature>
<evidence type="ECO:0000259" key="3">
    <source>
        <dbReference type="Pfam" id="PF01935"/>
    </source>
</evidence>
<keyword evidence="2" id="KW-0812">Transmembrane</keyword>
<dbReference type="InterPro" id="IPR027417">
    <property type="entry name" value="P-loop_NTPase"/>
</dbReference>
<dbReference type="Gene3D" id="1.10.8.730">
    <property type="match status" value="1"/>
</dbReference>
<keyword evidence="2" id="KW-1133">Transmembrane helix</keyword>
<dbReference type="InterPro" id="IPR002789">
    <property type="entry name" value="HerA_central"/>
</dbReference>
<comment type="caution">
    <text evidence="4">The sequence shown here is derived from an EMBL/GenBank/DDBJ whole genome shotgun (WGS) entry which is preliminary data.</text>
</comment>
<reference evidence="4" key="1">
    <citation type="submission" date="2023-11" db="EMBL/GenBank/DDBJ databases">
        <title>MicrobeMod: A computational toolkit for identifying prokaryotic methylation and restriction-modification with nanopore sequencing.</title>
        <authorList>
            <person name="Crits-Christoph A."/>
            <person name="Kang S.C."/>
            <person name="Lee H."/>
            <person name="Ostrov N."/>
        </authorList>
    </citation>
    <scope>NUCLEOTIDE SEQUENCE</scope>
    <source>
        <strain evidence="4">ATCC 51242</strain>
    </source>
</reference>
<dbReference type="PANTHER" id="PTHR30121">
    <property type="entry name" value="UNCHARACTERIZED PROTEIN YJGR-RELATED"/>
    <property type="match status" value="1"/>
</dbReference>
<protein>
    <submittedName>
        <fullName evidence="4">ATP-binding protein</fullName>
    </submittedName>
</protein>
<feature type="region of interest" description="Disordered" evidence="1">
    <location>
        <begin position="1191"/>
        <end position="1224"/>
    </location>
</feature>
<evidence type="ECO:0000256" key="1">
    <source>
        <dbReference type="SAM" id="MobiDB-lite"/>
    </source>
</evidence>
<evidence type="ECO:0000256" key="2">
    <source>
        <dbReference type="SAM" id="Phobius"/>
    </source>
</evidence>
<sequence>MREAVVKDLAGARKTTKLAGIAVETHQAAILAATLVGYAVFCYYLAGFFGLSTERAAILLSPLAPLAILFAFYRSPGGYHLDFLVERKFLALLRPVMFFKRARKPLSGEPVSMRDAIQALLPTEEFHWEMLRLRGGTYVVVFRVIPRNLSMIGDTERMRVFRATTDLYNALDFPWVEITRSKPGSTARYSRRFRATVAEKIPPEWRKLRSFAADHASYLERKLPALSIFERKGYAVLYYNPEQERAGGKSGAPNPVGMLSGLLTMGGIGGRPSRKDARRRQEEADAARRVLLTRARSFHNLMSRLGCRIEALTDLELDAFIRSQLGDFDEDSDTLPNLYSPVSLEPGGYEKLSEKKRERLVLDAESHRTSGPNALGIGDWVTDAIAPDCVRLAPDHLEVDGRFHTTLFVSGWPDEVFFGMLSDLGHIEGRVKVVKYIEPRPKKEAQTILGGRVAALRASRRTAADGNVNSEQQREIAEYTNEQALHEINSGRQRYLELSVLVHLEAESLDDLYAMSREVQDILAGWRIETKLAREQTWEGLLSSLPFGRNYLAERYCSFGMLSRPTACLLTYGGQQLDHEDGVFVGVDARSNAVMTLDTRRLVNPHGVILGQSGAGKSFVIKCLSTRYLMAGHRQVIIDPEGNSRYVRVARSIGGAYAVIAPGSKHKINPFDLHEDYMNLDLLEDIFGDEDETEGAEAEEAYRAARSSALDGKAQEITRMVSLMAATDESGAAGGAVGGLSGGEASFIERAVYEAYERRGITANPETHSRPAPIFPEFWGILSGYAKENEIVAGLLEKLWSWHSGALSKIFDAPTNVDLTNRYLVFQISKVKNRQKAPVMHAILEFLNGVLSNPNEPSDCWIDEGWALLAYPMSAEFAETMYRSGRARDNAMWLASQAINEFVGSSQGDVILKLAATHMIFRHEHQMSARATAAVHDLSDEETEELLNFQRGEGYLIVDQARIPMVVMASEAEEELYNTDPRLEAKYCSGRNADKRPGLVSLSGDLTSVQASSPEKRMQTYAFSGDAAPETAAALVRLFGREARRQGHHVLAVDACGGALAENLGITHDAEENGSDFHLDKFLSRNRVDAEALGEYLKRSASPSVWCAEPPKDSSLPSFALKETASEIFDVCIVACPGPDQGNFYAEDWLLGADAVVGCSSSDEDGALHSALNAEELRGKNGTLLAVFGPKAGGRELGSRRPSRPHSRPVHRLSVSSSGDISPDRGLKELALALTNATSGQGDDDA</sequence>
<keyword evidence="2" id="KW-0472">Membrane</keyword>
<dbReference type="PANTHER" id="PTHR30121:SF6">
    <property type="entry name" value="SLR6007 PROTEIN"/>
    <property type="match status" value="1"/>
</dbReference>
<proteinExistence type="predicted"/>
<dbReference type="Pfam" id="PF01935">
    <property type="entry name" value="DUF87"/>
    <property type="match status" value="1"/>
</dbReference>
<name>A0AB35T945_RUBRA</name>
<accession>A0AB35T945</accession>
<dbReference type="SUPFAM" id="SSF52540">
    <property type="entry name" value="P-loop containing nucleoside triphosphate hydrolases"/>
    <property type="match status" value="1"/>
</dbReference>
<evidence type="ECO:0000313" key="5">
    <source>
        <dbReference type="Proteomes" id="UP001281130"/>
    </source>
</evidence>
<organism evidence="4 5">
    <name type="scientific">Rubrobacter radiotolerans</name>
    <name type="common">Arthrobacter radiotolerans</name>
    <dbReference type="NCBI Taxonomy" id="42256"/>
    <lineage>
        <taxon>Bacteria</taxon>
        <taxon>Bacillati</taxon>
        <taxon>Actinomycetota</taxon>
        <taxon>Rubrobacteria</taxon>
        <taxon>Rubrobacterales</taxon>
        <taxon>Rubrobacteraceae</taxon>
        <taxon>Rubrobacter</taxon>
    </lineage>
</organism>
<dbReference type="EMBL" id="JAWXXX010000001">
    <property type="protein sequence ID" value="MDX5895187.1"/>
    <property type="molecule type" value="Genomic_DNA"/>
</dbReference>
<dbReference type="InterPro" id="IPR051162">
    <property type="entry name" value="T4SS_component"/>
</dbReference>
<keyword evidence="4" id="KW-0067">ATP-binding</keyword>
<evidence type="ECO:0000313" key="4">
    <source>
        <dbReference type="EMBL" id="MDX5895187.1"/>
    </source>
</evidence>
<dbReference type="Proteomes" id="UP001281130">
    <property type="component" value="Unassembled WGS sequence"/>
</dbReference>
<feature type="transmembrane region" description="Helical" evidence="2">
    <location>
        <begin position="56"/>
        <end position="73"/>
    </location>
</feature>
<keyword evidence="4" id="KW-0547">Nucleotide-binding</keyword>
<dbReference type="AlphaFoldDB" id="A0AB35T945"/>